<dbReference type="InterPro" id="IPR031349">
    <property type="entry name" value="Tfb6"/>
</dbReference>
<dbReference type="OrthoDB" id="5420410at2759"/>
<dbReference type="RefSeq" id="XP_024742981.1">
    <property type="nucleotide sequence ID" value="XM_024876588.1"/>
</dbReference>
<feature type="region of interest" description="Disordered" evidence="1">
    <location>
        <begin position="1"/>
        <end position="49"/>
    </location>
</feature>
<dbReference type="InParanoid" id="A0A2J6TST1"/>
<evidence type="ECO:0008006" key="4">
    <source>
        <dbReference type="Google" id="ProtNLM"/>
    </source>
</evidence>
<gene>
    <name evidence="2" type="ORF">K444DRAFT_552597</name>
</gene>
<dbReference type="PANTHER" id="PTHR37781">
    <property type="entry name" value="TFIIH COMPLEX SUBUNIT"/>
    <property type="match status" value="1"/>
</dbReference>
<proteinExistence type="predicted"/>
<dbReference type="Pfam" id="PF17110">
    <property type="entry name" value="TFB6"/>
    <property type="match status" value="1"/>
</dbReference>
<dbReference type="GO" id="GO:0005675">
    <property type="term" value="C:transcription factor TFIIH holo complex"/>
    <property type="evidence" value="ECO:0007669"/>
    <property type="project" value="TreeGrafter"/>
</dbReference>
<evidence type="ECO:0000313" key="3">
    <source>
        <dbReference type="Proteomes" id="UP000235371"/>
    </source>
</evidence>
<dbReference type="EMBL" id="KZ613745">
    <property type="protein sequence ID" value="PMD66077.1"/>
    <property type="molecule type" value="Genomic_DNA"/>
</dbReference>
<keyword evidence="3" id="KW-1185">Reference proteome</keyword>
<accession>A0A2J6TST1</accession>
<organism evidence="2 3">
    <name type="scientific">Hyaloscypha bicolor E</name>
    <dbReference type="NCBI Taxonomy" id="1095630"/>
    <lineage>
        <taxon>Eukaryota</taxon>
        <taxon>Fungi</taxon>
        <taxon>Dikarya</taxon>
        <taxon>Ascomycota</taxon>
        <taxon>Pezizomycotina</taxon>
        <taxon>Leotiomycetes</taxon>
        <taxon>Helotiales</taxon>
        <taxon>Hyaloscyphaceae</taxon>
        <taxon>Hyaloscypha</taxon>
        <taxon>Hyaloscypha bicolor</taxon>
    </lineage>
</organism>
<dbReference type="STRING" id="1095630.A0A2J6TST1"/>
<dbReference type="FunCoup" id="A0A2J6TST1">
    <property type="interactions" value="26"/>
</dbReference>
<dbReference type="AlphaFoldDB" id="A0A2J6TST1"/>
<evidence type="ECO:0000256" key="1">
    <source>
        <dbReference type="SAM" id="MobiDB-lite"/>
    </source>
</evidence>
<dbReference type="Proteomes" id="UP000235371">
    <property type="component" value="Unassembled WGS sequence"/>
</dbReference>
<sequence>MDEQAPEPGGFLPPSLPSPAPSSASSSSSRSNLPHPRSHPLRAGSAKEDAARRYVEGRLLHISRRYTKKFQPVEESRLEDAKGYESMGQIAKDFGEIVDVVWLSGTPSLQIPYLLNIAGSVNTYLPAFPPSPKSTFRLLRKLDHAFSSLLKGEDSDTGEILPGFERGMRGGMSKTDMVRCKGLVETTRVLIVDVMNKEPELDEGIVESGVEIDLEEDAEMDADNQKFEMDVAGVYEQTIMQLGEQLDGNGGFGAVSWPKRPQVLVS</sequence>
<feature type="compositionally biased region" description="Low complexity" evidence="1">
    <location>
        <begin position="21"/>
        <end position="35"/>
    </location>
</feature>
<evidence type="ECO:0000313" key="2">
    <source>
        <dbReference type="EMBL" id="PMD66077.1"/>
    </source>
</evidence>
<dbReference type="PANTHER" id="PTHR37781:SF1">
    <property type="entry name" value="ADR380WP"/>
    <property type="match status" value="1"/>
</dbReference>
<dbReference type="GeneID" id="36584667"/>
<reference evidence="2 3" key="1">
    <citation type="submission" date="2016-04" db="EMBL/GenBank/DDBJ databases">
        <title>A degradative enzymes factory behind the ericoid mycorrhizal symbiosis.</title>
        <authorList>
            <consortium name="DOE Joint Genome Institute"/>
            <person name="Martino E."/>
            <person name="Morin E."/>
            <person name="Grelet G."/>
            <person name="Kuo A."/>
            <person name="Kohler A."/>
            <person name="Daghino S."/>
            <person name="Barry K."/>
            <person name="Choi C."/>
            <person name="Cichocki N."/>
            <person name="Clum A."/>
            <person name="Copeland A."/>
            <person name="Hainaut M."/>
            <person name="Haridas S."/>
            <person name="Labutti K."/>
            <person name="Lindquist E."/>
            <person name="Lipzen A."/>
            <person name="Khouja H.-R."/>
            <person name="Murat C."/>
            <person name="Ohm R."/>
            <person name="Olson A."/>
            <person name="Spatafora J."/>
            <person name="Veneault-Fourrey C."/>
            <person name="Henrissat B."/>
            <person name="Grigoriev I."/>
            <person name="Martin F."/>
            <person name="Perotto S."/>
        </authorList>
    </citation>
    <scope>NUCLEOTIDE SEQUENCE [LARGE SCALE GENOMIC DNA]</scope>
    <source>
        <strain evidence="2 3">E</strain>
    </source>
</reference>
<name>A0A2J6TST1_9HELO</name>
<protein>
    <recommendedName>
        <fullName evidence="4">Meiotic recombination protein DMC1</fullName>
    </recommendedName>
</protein>